<evidence type="ECO:0000313" key="2">
    <source>
        <dbReference type="Proteomes" id="UP000828048"/>
    </source>
</evidence>
<sequence length="472" mass="54861">MEAIRCRLGFDYGSYVEPEGLLGGLALWWNKEVNLVVEIAEKNFMHVAVTECYKPARWEATFVYGCPLRAGRGRVWDELKTLAQNVSLPWLCMGDFNQVLSIGDKYGGHVPSQKSLSAFHELITDCGLVDLEAKGPRYTWRNNRSGENFIMERIDMAFTNASWRELYDQAMVFVEATIGSDHNPLVLDTNAPLNKVGKPFRFESFWVTEDECKGVIDQAWTKNQEGAFMFALCKKLRVCKESLKEWNKRTFGNLRLKIAASKDQLIEIQKQLEQGFNFDLVEAEKRLKRVLEDLWQKAAMYWHQRLRIKWLQMGDRNSRLFHLSTIQRRQRNQIMRLKDKNEVWRNDPKEIAERVRDYFNILYEEPPAREFEDLISLIDPIITPEWNAQLVRTITREEVKLAAFQMGPLKAPGSDGFPGIFYQTYWDTVGEDVFSAVQSFFNEGIMLKEVNQTNIILIPKRDYFGTAVGLHP</sequence>
<evidence type="ECO:0000313" key="1">
    <source>
        <dbReference type="EMBL" id="KAH7863586.1"/>
    </source>
</evidence>
<reference evidence="1 2" key="1">
    <citation type="journal article" date="2021" name="Hortic Res">
        <title>High-quality reference genome and annotation aids understanding of berry development for evergreen blueberry (Vaccinium darrowii).</title>
        <authorList>
            <person name="Yu J."/>
            <person name="Hulse-Kemp A.M."/>
            <person name="Babiker E."/>
            <person name="Staton M."/>
        </authorList>
    </citation>
    <scope>NUCLEOTIDE SEQUENCE [LARGE SCALE GENOMIC DNA]</scope>
    <source>
        <strain evidence="2">cv. NJ 8807/NJ 8810</strain>
        <tissue evidence="1">Young leaf</tissue>
    </source>
</reference>
<dbReference type="Proteomes" id="UP000828048">
    <property type="component" value="Chromosome 12"/>
</dbReference>
<accession>A0ACB7ZDQ9</accession>
<dbReference type="EMBL" id="CM037162">
    <property type="protein sequence ID" value="KAH7863586.1"/>
    <property type="molecule type" value="Genomic_DNA"/>
</dbReference>
<protein>
    <submittedName>
        <fullName evidence="1">Uncharacterized protein</fullName>
    </submittedName>
</protein>
<comment type="caution">
    <text evidence="1">The sequence shown here is derived from an EMBL/GenBank/DDBJ whole genome shotgun (WGS) entry which is preliminary data.</text>
</comment>
<gene>
    <name evidence="1" type="ORF">Vadar_019513</name>
</gene>
<name>A0ACB7ZDQ9_9ERIC</name>
<organism evidence="1 2">
    <name type="scientific">Vaccinium darrowii</name>
    <dbReference type="NCBI Taxonomy" id="229202"/>
    <lineage>
        <taxon>Eukaryota</taxon>
        <taxon>Viridiplantae</taxon>
        <taxon>Streptophyta</taxon>
        <taxon>Embryophyta</taxon>
        <taxon>Tracheophyta</taxon>
        <taxon>Spermatophyta</taxon>
        <taxon>Magnoliopsida</taxon>
        <taxon>eudicotyledons</taxon>
        <taxon>Gunneridae</taxon>
        <taxon>Pentapetalae</taxon>
        <taxon>asterids</taxon>
        <taxon>Ericales</taxon>
        <taxon>Ericaceae</taxon>
        <taxon>Vaccinioideae</taxon>
        <taxon>Vaccinieae</taxon>
        <taxon>Vaccinium</taxon>
    </lineage>
</organism>
<keyword evidence="2" id="KW-1185">Reference proteome</keyword>
<proteinExistence type="predicted"/>